<evidence type="ECO:0000256" key="1">
    <source>
        <dbReference type="SAM" id="MobiDB-lite"/>
    </source>
</evidence>
<dbReference type="OrthoDB" id="8066274at2759"/>
<organism evidence="3 4">
    <name type="scientific">Helobdella robusta</name>
    <name type="common">Californian leech</name>
    <dbReference type="NCBI Taxonomy" id="6412"/>
    <lineage>
        <taxon>Eukaryota</taxon>
        <taxon>Metazoa</taxon>
        <taxon>Spiralia</taxon>
        <taxon>Lophotrochozoa</taxon>
        <taxon>Annelida</taxon>
        <taxon>Clitellata</taxon>
        <taxon>Hirudinea</taxon>
        <taxon>Rhynchobdellida</taxon>
        <taxon>Glossiphoniidae</taxon>
        <taxon>Helobdella</taxon>
    </lineage>
</organism>
<feature type="compositionally biased region" description="Polar residues" evidence="1">
    <location>
        <begin position="82"/>
        <end position="100"/>
    </location>
</feature>
<feature type="region of interest" description="Disordered" evidence="1">
    <location>
        <begin position="78"/>
        <end position="100"/>
    </location>
</feature>
<dbReference type="Proteomes" id="UP000015101">
    <property type="component" value="Unassembled WGS sequence"/>
</dbReference>
<reference evidence="2 4" key="2">
    <citation type="journal article" date="2013" name="Nature">
        <title>Insights into bilaterian evolution from three spiralian genomes.</title>
        <authorList>
            <person name="Simakov O."/>
            <person name="Marletaz F."/>
            <person name="Cho S.J."/>
            <person name="Edsinger-Gonzales E."/>
            <person name="Havlak P."/>
            <person name="Hellsten U."/>
            <person name="Kuo D.H."/>
            <person name="Larsson T."/>
            <person name="Lv J."/>
            <person name="Arendt D."/>
            <person name="Savage R."/>
            <person name="Osoegawa K."/>
            <person name="de Jong P."/>
            <person name="Grimwood J."/>
            <person name="Chapman J.A."/>
            <person name="Shapiro H."/>
            <person name="Aerts A."/>
            <person name="Otillar R.P."/>
            <person name="Terry A.Y."/>
            <person name="Boore J.L."/>
            <person name="Grigoriev I.V."/>
            <person name="Lindberg D.R."/>
            <person name="Seaver E.C."/>
            <person name="Weisblat D.A."/>
            <person name="Putnam N.H."/>
            <person name="Rokhsar D.S."/>
        </authorList>
    </citation>
    <scope>NUCLEOTIDE SEQUENCE</scope>
</reference>
<name>T1FIV4_HELRO</name>
<accession>T1FIV4</accession>
<evidence type="ECO:0000313" key="4">
    <source>
        <dbReference type="Proteomes" id="UP000015101"/>
    </source>
</evidence>
<dbReference type="EnsemblMetazoa" id="HelroT182855">
    <property type="protein sequence ID" value="HelroP182855"/>
    <property type="gene ID" value="HelroG182855"/>
</dbReference>
<reference evidence="3" key="3">
    <citation type="submission" date="2015-06" db="UniProtKB">
        <authorList>
            <consortium name="EnsemblMetazoa"/>
        </authorList>
    </citation>
    <scope>IDENTIFICATION</scope>
</reference>
<evidence type="ECO:0000313" key="2">
    <source>
        <dbReference type="EMBL" id="ESN90063.1"/>
    </source>
</evidence>
<proteinExistence type="predicted"/>
<dbReference type="GeneID" id="20208753"/>
<sequence length="227" mass="25507">MTSKDLLHSNPANATSRSDALPNFKRKFLKTELRIPVECIYVRDVSRESNRETAYRWFDVGSARVIFFWPGVAARNKKRPRLNNSPETNQPNPAITSNKLESSKLPTKIVGAKKNDNNKLSADKKLIKKSVFAMSNIKKCSRSNVIDYLSEVGIQVISCYPVLKRSLAPSGTLPRNEGEDSTMFRVCINASDTSKIQDPDNLPENVIIREWRFLNSKSGQTTSTNNG</sequence>
<dbReference type="CTD" id="20208753"/>
<reference evidence="4" key="1">
    <citation type="submission" date="2012-12" db="EMBL/GenBank/DDBJ databases">
        <authorList>
            <person name="Hellsten U."/>
            <person name="Grimwood J."/>
            <person name="Chapman J.A."/>
            <person name="Shapiro H."/>
            <person name="Aerts A."/>
            <person name="Otillar R.P."/>
            <person name="Terry A.Y."/>
            <person name="Boore J.L."/>
            <person name="Simakov O."/>
            <person name="Marletaz F."/>
            <person name="Cho S.-J."/>
            <person name="Edsinger-Gonzales E."/>
            <person name="Havlak P."/>
            <person name="Kuo D.-H."/>
            <person name="Larsson T."/>
            <person name="Lv J."/>
            <person name="Arendt D."/>
            <person name="Savage R."/>
            <person name="Osoegawa K."/>
            <person name="de Jong P."/>
            <person name="Lindberg D.R."/>
            <person name="Seaver E.C."/>
            <person name="Weisblat D.A."/>
            <person name="Putnam N.H."/>
            <person name="Grigoriev I.V."/>
            <person name="Rokhsar D.S."/>
        </authorList>
    </citation>
    <scope>NUCLEOTIDE SEQUENCE</scope>
</reference>
<dbReference type="EMBL" id="KB097778">
    <property type="protein sequence ID" value="ESN90063.1"/>
    <property type="molecule type" value="Genomic_DNA"/>
</dbReference>
<dbReference type="KEGG" id="hro:HELRODRAFT_182855"/>
<dbReference type="AlphaFoldDB" id="T1FIV4"/>
<dbReference type="HOGENOM" id="CLU_064172_2_0_1"/>
<gene>
    <name evidence="3" type="primary">20208753</name>
    <name evidence="2" type="ORF">HELRODRAFT_182855</name>
</gene>
<dbReference type="InParanoid" id="T1FIV4"/>
<dbReference type="RefSeq" id="XP_009031828.1">
    <property type="nucleotide sequence ID" value="XM_009033580.1"/>
</dbReference>
<protein>
    <submittedName>
        <fullName evidence="2 3">Uncharacterized protein</fullName>
    </submittedName>
</protein>
<dbReference type="EMBL" id="AMQM01008434">
    <property type="status" value="NOT_ANNOTATED_CDS"/>
    <property type="molecule type" value="Genomic_DNA"/>
</dbReference>
<evidence type="ECO:0000313" key="3">
    <source>
        <dbReference type="EnsemblMetazoa" id="HelroP182855"/>
    </source>
</evidence>
<keyword evidence="4" id="KW-1185">Reference proteome</keyword>